<protein>
    <recommendedName>
        <fullName evidence="4">GH16 domain-containing protein</fullName>
    </recommendedName>
</protein>
<dbReference type="InterPro" id="IPR026444">
    <property type="entry name" value="Secre_tail"/>
</dbReference>
<organism evidence="5 6">
    <name type="scientific">Aquimarina litoralis</name>
    <dbReference type="NCBI Taxonomy" id="584605"/>
    <lineage>
        <taxon>Bacteria</taxon>
        <taxon>Pseudomonadati</taxon>
        <taxon>Bacteroidota</taxon>
        <taxon>Flavobacteriia</taxon>
        <taxon>Flavobacteriales</taxon>
        <taxon>Flavobacteriaceae</taxon>
        <taxon>Aquimarina</taxon>
    </lineage>
</organism>
<dbReference type="PANTHER" id="PTHR10963:SF55">
    <property type="entry name" value="GLYCOSIDE HYDROLASE FAMILY 16 PROTEIN"/>
    <property type="match status" value="1"/>
</dbReference>
<dbReference type="CDD" id="cd00161">
    <property type="entry name" value="beta-trefoil_Ricin-like"/>
    <property type="match status" value="1"/>
</dbReference>
<dbReference type="PANTHER" id="PTHR10963">
    <property type="entry name" value="GLYCOSYL HYDROLASE-RELATED"/>
    <property type="match status" value="1"/>
</dbReference>
<dbReference type="Gene3D" id="2.80.10.50">
    <property type="match status" value="1"/>
</dbReference>
<evidence type="ECO:0000256" key="1">
    <source>
        <dbReference type="ARBA" id="ARBA00006865"/>
    </source>
</evidence>
<dbReference type="Pfam" id="PF17957">
    <property type="entry name" value="Big_7"/>
    <property type="match status" value="2"/>
</dbReference>
<dbReference type="InterPro" id="IPR013320">
    <property type="entry name" value="ConA-like_dom_sf"/>
</dbReference>
<evidence type="ECO:0000313" key="6">
    <source>
        <dbReference type="Proteomes" id="UP001501758"/>
    </source>
</evidence>
<evidence type="ECO:0000259" key="4">
    <source>
        <dbReference type="PROSITE" id="PS51762"/>
    </source>
</evidence>
<dbReference type="EMBL" id="BAAAGE010000001">
    <property type="protein sequence ID" value="GAA0718440.1"/>
    <property type="molecule type" value="Genomic_DNA"/>
</dbReference>
<dbReference type="InterPro" id="IPR013783">
    <property type="entry name" value="Ig-like_fold"/>
</dbReference>
<gene>
    <name evidence="5" type="ORF">GCM10009430_16580</name>
</gene>
<dbReference type="Pfam" id="PF00722">
    <property type="entry name" value="Glyco_hydro_16"/>
    <property type="match status" value="2"/>
</dbReference>
<dbReference type="PROSITE" id="PS51762">
    <property type="entry name" value="GH16_2"/>
    <property type="match status" value="2"/>
</dbReference>
<dbReference type="RefSeq" id="WP_343911863.1">
    <property type="nucleotide sequence ID" value="NZ_BAAAGE010000001.1"/>
</dbReference>
<dbReference type="Gene3D" id="2.60.120.200">
    <property type="match status" value="2"/>
</dbReference>
<keyword evidence="6" id="KW-1185">Reference proteome</keyword>
<dbReference type="Pfam" id="PF14200">
    <property type="entry name" value="RicinB_lectin_2"/>
    <property type="match status" value="1"/>
</dbReference>
<dbReference type="SUPFAM" id="SSF50370">
    <property type="entry name" value="Ricin B-like lectins"/>
    <property type="match status" value="1"/>
</dbReference>
<evidence type="ECO:0000256" key="3">
    <source>
        <dbReference type="SAM" id="SignalP"/>
    </source>
</evidence>
<dbReference type="NCBIfam" id="TIGR04183">
    <property type="entry name" value="Por_Secre_tail"/>
    <property type="match status" value="1"/>
</dbReference>
<dbReference type="SUPFAM" id="SSF49899">
    <property type="entry name" value="Concanavalin A-like lectins/glucanases"/>
    <property type="match status" value="2"/>
</dbReference>
<dbReference type="Gene3D" id="2.60.40.10">
    <property type="entry name" value="Immunoglobulins"/>
    <property type="match status" value="2"/>
</dbReference>
<dbReference type="Proteomes" id="UP001501758">
    <property type="component" value="Unassembled WGS sequence"/>
</dbReference>
<dbReference type="Pfam" id="PF18962">
    <property type="entry name" value="Por_Secre_tail"/>
    <property type="match status" value="1"/>
</dbReference>
<dbReference type="InterPro" id="IPR050546">
    <property type="entry name" value="Glycosyl_Hydrlase_16"/>
</dbReference>
<feature type="domain" description="GH16" evidence="4">
    <location>
        <begin position="17"/>
        <end position="341"/>
    </location>
</feature>
<evidence type="ECO:0000313" key="5">
    <source>
        <dbReference type="EMBL" id="GAA0718440.1"/>
    </source>
</evidence>
<dbReference type="InterPro" id="IPR035992">
    <property type="entry name" value="Ricin_B-like_lectins"/>
</dbReference>
<dbReference type="InterPro" id="IPR000772">
    <property type="entry name" value="Ricin_B_lectin"/>
</dbReference>
<proteinExistence type="inferred from homology"/>
<reference evidence="6" key="1">
    <citation type="journal article" date="2019" name="Int. J. Syst. Evol. Microbiol.">
        <title>The Global Catalogue of Microorganisms (GCM) 10K type strain sequencing project: providing services to taxonomists for standard genome sequencing and annotation.</title>
        <authorList>
            <consortium name="The Broad Institute Genomics Platform"/>
            <consortium name="The Broad Institute Genome Sequencing Center for Infectious Disease"/>
            <person name="Wu L."/>
            <person name="Ma J."/>
        </authorList>
    </citation>
    <scope>NUCLEOTIDE SEQUENCE [LARGE SCALE GENOMIC DNA]</scope>
    <source>
        <strain evidence="6">JCM 15974</strain>
    </source>
</reference>
<comment type="caution">
    <text evidence="5">The sequence shown here is derived from an EMBL/GenBank/DDBJ whole genome shotgun (WGS) entry which is preliminary data.</text>
</comment>
<evidence type="ECO:0000256" key="2">
    <source>
        <dbReference type="ARBA" id="ARBA00022729"/>
    </source>
</evidence>
<name>A0ABP3TYS0_9FLAO</name>
<feature type="domain" description="GH16" evidence="4">
    <location>
        <begin position="435"/>
        <end position="764"/>
    </location>
</feature>
<sequence length="1092" mass="122798">MKKNVITTMLLCLLLLQLYGQQPAITTNANDVFTLVNDMSDEFETGGINWSGKWEQNNNLPNIAAWNLTNSSNVSQGDYFNRGSAKITARYNGVNPDGTSIAVNGKFYNAGCLQSKQSLPPNFEGYIEAVIKGADIDNPDPHPFNGGVDKSRGLCPAFWLYSKFFDNNPADGGVIYTEIDIQELQQHDFYNGVQDGVEDTESNLHIAFKNGNGRRWVRPKQNPDEQLNKYPLGFDPRKDWHTYGCEITRDEIHFFVDGKKVGKTLKNTHWGKLPMRVILSLGMRVPFVDFGGNAFTSFDPQGDYPSNQRLQTLAERARKQLGELPESMYVDYVRVWNKTSSNTNTPPELVITSPSSNQQFEQGEEIIITAEASDADGSIAKVEFYDGNQLLGSKTAIPYEFTYTGAPQGNRNIRVIAYDDQGEKAEESVIITINSTDNNPPTNGQPVITTNPDDVFTLIEYMSDEFNSGGINWSGKWEQNNNLPNIAAWNLTNSSNVSRGDYFNRGSAKITARYNGVNPNGTSIAVNGKFYNAGCLQSKQSLPPNFEGYIEAVIRGADIDNPDPHPFNGGIDKSRGLCPAFWLYSKFFDNNPAEDGVIYTEIDIQELQQHDFYNGVQDGVEDTESNLHIAFKNGNGRRWVRPKQNPDEQLNKYPLGFDPRKGWHTYGCEITRDEIHFFVDGKKVGKTLKNTHWGKLPLRVIMSLGMRVPFVDFGGNAFTSFDPQGDYPNNQRLQTLAERARQQLGELPESMYVDYIRVWNKTNADNNTPPELTITSPNANQQFDFGDEIIIRAEASDADGSISKVEFYDGNQLLDTKTSAPYQFTYTNAAEGNRNIRVIAYDDETEKTEASVSVTVNPTDNVPNPTGEFFIVHRATGKKLRAVNNQNGSEIKLSPARNISSWVKWKKVNGDNGWFYFQNVKTKKYFRPKGANGEDGNILEQQPNTFTGAWTQWKEIPSNNSFVFLRNRASGKYIRPKTNKNNSVIELRPNTEINNRTQWKLVPVKSTTSRINESNIEIYPNPAEDIVTIELDDFDETNTKVTVISMIGSVVLTPQSITENEVILDVSRLKEGIYFLKIQNGTRTISKRLLIK</sequence>
<feature type="chain" id="PRO_5045981772" description="GH16 domain-containing protein" evidence="3">
    <location>
        <begin position="25"/>
        <end position="1092"/>
    </location>
</feature>
<accession>A0ABP3TYS0</accession>
<comment type="similarity">
    <text evidence="1">Belongs to the glycosyl hydrolase 16 family.</text>
</comment>
<feature type="signal peptide" evidence="3">
    <location>
        <begin position="1"/>
        <end position="24"/>
    </location>
</feature>
<dbReference type="InterPro" id="IPR000757">
    <property type="entry name" value="Beta-glucanase-like"/>
</dbReference>
<keyword evidence="2 3" id="KW-0732">Signal</keyword>